<sequence length="272" mass="28644">MSPVSRRRPGAGRPAPVASALRANEARKMRGEMPLDALTSRIRKLDVHSDGFAAEAVVSWVFEVLGSRGPDADEVLARFCRAAVSDPRAGTTALGLQAMAVLALHGHRSVRGEASHLVAGADEELRASLPSWVAHVGAVRVVETGVLATADGTETVLHLLLDHVDPAAGPRHLVTLAVHHGDSRVHLLDVRARRDDEVLAPMGEKYAGSSDPVWSWGDADAVRAAAVPALGVTAEHAPTQWPVLGVEGGETLTWTLGVHRLGQAAGLDLLQP</sequence>
<reference evidence="2" key="1">
    <citation type="journal article" date="2019" name="Int. J. Syst. Evol. Microbiol.">
        <title>The Global Catalogue of Microorganisms (GCM) 10K type strain sequencing project: providing services to taxonomists for standard genome sequencing and annotation.</title>
        <authorList>
            <consortium name="The Broad Institute Genomics Platform"/>
            <consortium name="The Broad Institute Genome Sequencing Center for Infectious Disease"/>
            <person name="Wu L."/>
            <person name="Ma J."/>
        </authorList>
    </citation>
    <scope>NUCLEOTIDE SEQUENCE [LARGE SCALE GENOMIC DNA]</scope>
    <source>
        <strain evidence="2">CGMCC 4.7317</strain>
    </source>
</reference>
<name>A0ABW1T023_9ACTN</name>
<comment type="caution">
    <text evidence="1">The sequence shown here is derived from an EMBL/GenBank/DDBJ whole genome shotgun (WGS) entry which is preliminary data.</text>
</comment>
<dbReference type="EMBL" id="JBHSTI010000008">
    <property type="protein sequence ID" value="MFC6237669.1"/>
    <property type="molecule type" value="Genomic_DNA"/>
</dbReference>
<accession>A0ABW1T023</accession>
<organism evidence="1 2">
    <name type="scientific">Longivirga aurantiaca</name>
    <dbReference type="NCBI Taxonomy" id="1837743"/>
    <lineage>
        <taxon>Bacteria</taxon>
        <taxon>Bacillati</taxon>
        <taxon>Actinomycetota</taxon>
        <taxon>Actinomycetes</taxon>
        <taxon>Sporichthyales</taxon>
        <taxon>Sporichthyaceae</taxon>
        <taxon>Longivirga</taxon>
    </lineage>
</organism>
<keyword evidence="2" id="KW-1185">Reference proteome</keyword>
<gene>
    <name evidence="1" type="ORF">ACFQGU_07245</name>
</gene>
<dbReference type="Proteomes" id="UP001596138">
    <property type="component" value="Unassembled WGS sequence"/>
</dbReference>
<evidence type="ECO:0000313" key="1">
    <source>
        <dbReference type="EMBL" id="MFC6237669.1"/>
    </source>
</evidence>
<evidence type="ECO:0000313" key="2">
    <source>
        <dbReference type="Proteomes" id="UP001596138"/>
    </source>
</evidence>
<dbReference type="RefSeq" id="WP_386765183.1">
    <property type="nucleotide sequence ID" value="NZ_JBHSTI010000008.1"/>
</dbReference>
<proteinExistence type="predicted"/>
<protein>
    <submittedName>
        <fullName evidence="1">Uncharacterized protein</fullName>
    </submittedName>
</protein>